<proteinExistence type="predicted"/>
<gene>
    <name evidence="1" type="ORF">I6N95_18980</name>
</gene>
<keyword evidence="2" id="KW-1185">Reference proteome</keyword>
<reference evidence="1" key="1">
    <citation type="submission" date="2020-12" db="EMBL/GenBank/DDBJ databases">
        <title>Vagococcus allomyrinae sp. nov. and Enterococcus lavae sp. nov., isolated from the larvae of Allomyrina dichotoma.</title>
        <authorList>
            <person name="Lee S.D."/>
        </authorList>
    </citation>
    <scope>NUCLEOTIDE SEQUENCE</scope>
    <source>
        <strain evidence="1">BWB3-3</strain>
    </source>
</reference>
<dbReference type="RefSeq" id="WP_209530915.1">
    <property type="nucleotide sequence ID" value="NZ_JAEEGA010000014.1"/>
</dbReference>
<sequence length="119" mass="14265">MYQVIVTYSENEPWWFFDEWQDDIVEEQVFDNLVSAKLAYQEKFSQLKEEYSMMREKPDCLTAFWNEGEVAYCDDCDEDLQQYKGLMLLKNCVKLSEDGKDIDETINYRGKTKCCKRFS</sequence>
<organism evidence="1 2">
    <name type="scientific">Vagococcus allomyrinae</name>
    <dbReference type="NCBI Taxonomy" id="2794353"/>
    <lineage>
        <taxon>Bacteria</taxon>
        <taxon>Bacillati</taxon>
        <taxon>Bacillota</taxon>
        <taxon>Bacilli</taxon>
        <taxon>Lactobacillales</taxon>
        <taxon>Enterococcaceae</taxon>
        <taxon>Vagococcus</taxon>
    </lineage>
</organism>
<name>A0A940PE12_9ENTE</name>
<dbReference type="AlphaFoldDB" id="A0A940PE12"/>
<dbReference type="Proteomes" id="UP000674938">
    <property type="component" value="Unassembled WGS sequence"/>
</dbReference>
<dbReference type="EMBL" id="JAEEGA010000014">
    <property type="protein sequence ID" value="MBP1043105.1"/>
    <property type="molecule type" value="Genomic_DNA"/>
</dbReference>
<protein>
    <submittedName>
        <fullName evidence="1">DUF1033 family protein</fullName>
    </submittedName>
</protein>
<accession>A0A940PE12</accession>
<dbReference type="InterPro" id="IPR010434">
    <property type="entry name" value="DUF1033"/>
</dbReference>
<dbReference type="Pfam" id="PF06279">
    <property type="entry name" value="DUF1033"/>
    <property type="match status" value="1"/>
</dbReference>
<evidence type="ECO:0000313" key="1">
    <source>
        <dbReference type="EMBL" id="MBP1043105.1"/>
    </source>
</evidence>
<comment type="caution">
    <text evidence="1">The sequence shown here is derived from an EMBL/GenBank/DDBJ whole genome shotgun (WGS) entry which is preliminary data.</text>
</comment>
<evidence type="ECO:0000313" key="2">
    <source>
        <dbReference type="Proteomes" id="UP000674938"/>
    </source>
</evidence>